<keyword evidence="2" id="KW-1185">Reference proteome</keyword>
<protein>
    <submittedName>
        <fullName evidence="1">Zinc finger protein 239</fullName>
    </submittedName>
</protein>
<evidence type="ECO:0000313" key="2">
    <source>
        <dbReference type="Proteomes" id="UP000527355"/>
    </source>
</evidence>
<dbReference type="VEuPathDB" id="HostDB:GeneID_118670220"/>
<sequence length="101" mass="11345">MPQPYSHLVSMGDLNENSVENLQGKGLGDLLHEELFCWLIWEEMASTITGSKDYIVNLQGEMYRSPELDFSLCQNWGEASSHISSNKSSGWPFKVVMSTSV</sequence>
<gene>
    <name evidence="1" type="ORF">mMyoMyo1_020946</name>
</gene>
<dbReference type="EMBL" id="JABWUV010000015">
    <property type="protein sequence ID" value="KAF6304549.1"/>
    <property type="molecule type" value="Genomic_DNA"/>
</dbReference>
<dbReference type="AlphaFoldDB" id="A0A7J7TVB8"/>
<comment type="caution">
    <text evidence="1">The sequence shown here is derived from an EMBL/GenBank/DDBJ whole genome shotgun (WGS) entry which is preliminary data.</text>
</comment>
<evidence type="ECO:0000313" key="1">
    <source>
        <dbReference type="EMBL" id="KAF6304549.1"/>
    </source>
</evidence>
<organism evidence="1 2">
    <name type="scientific">Myotis myotis</name>
    <name type="common">Greater mouse-eared bat</name>
    <name type="synonym">Vespertilio myotis</name>
    <dbReference type="NCBI Taxonomy" id="51298"/>
    <lineage>
        <taxon>Eukaryota</taxon>
        <taxon>Metazoa</taxon>
        <taxon>Chordata</taxon>
        <taxon>Craniata</taxon>
        <taxon>Vertebrata</taxon>
        <taxon>Euteleostomi</taxon>
        <taxon>Mammalia</taxon>
        <taxon>Eutheria</taxon>
        <taxon>Laurasiatheria</taxon>
        <taxon>Chiroptera</taxon>
        <taxon>Yangochiroptera</taxon>
        <taxon>Vespertilionidae</taxon>
        <taxon>Myotis</taxon>
    </lineage>
</organism>
<name>A0A7J7TVB8_MYOMY</name>
<reference evidence="1 2" key="1">
    <citation type="journal article" date="2020" name="Nature">
        <title>Six reference-quality genomes reveal evolution of bat adaptations.</title>
        <authorList>
            <person name="Jebb D."/>
            <person name="Huang Z."/>
            <person name="Pippel M."/>
            <person name="Hughes G.M."/>
            <person name="Lavrichenko K."/>
            <person name="Devanna P."/>
            <person name="Winkler S."/>
            <person name="Jermiin L.S."/>
            <person name="Skirmuntt E.C."/>
            <person name="Katzourakis A."/>
            <person name="Burkitt-Gray L."/>
            <person name="Ray D.A."/>
            <person name="Sullivan K.A.M."/>
            <person name="Roscito J.G."/>
            <person name="Kirilenko B.M."/>
            <person name="Davalos L.M."/>
            <person name="Corthals A.P."/>
            <person name="Power M.L."/>
            <person name="Jones G."/>
            <person name="Ransome R.D."/>
            <person name="Dechmann D.K.N."/>
            <person name="Locatelli A.G."/>
            <person name="Puechmaille S.J."/>
            <person name="Fedrigo O."/>
            <person name="Jarvis E.D."/>
            <person name="Hiller M."/>
            <person name="Vernes S.C."/>
            <person name="Myers E.W."/>
            <person name="Teeling E.C."/>
        </authorList>
    </citation>
    <scope>NUCLEOTIDE SEQUENCE [LARGE SCALE GENOMIC DNA]</scope>
    <source>
        <strain evidence="1">MMyoMyo1</strain>
        <tissue evidence="1">Flight muscle</tissue>
    </source>
</reference>
<dbReference type="Proteomes" id="UP000527355">
    <property type="component" value="Unassembled WGS sequence"/>
</dbReference>
<accession>A0A7J7TVB8</accession>
<proteinExistence type="predicted"/>